<evidence type="ECO:0000313" key="3">
    <source>
        <dbReference type="Proteomes" id="UP000039865"/>
    </source>
</evidence>
<evidence type="ECO:0000313" key="2">
    <source>
        <dbReference type="EMBL" id="CDW78615.1"/>
    </source>
</evidence>
<keyword evidence="1" id="KW-0472">Membrane</keyword>
<proteinExistence type="predicted"/>
<feature type="transmembrane region" description="Helical" evidence="1">
    <location>
        <begin position="1395"/>
        <end position="1416"/>
    </location>
</feature>
<dbReference type="InParanoid" id="A0A078A8L4"/>
<name>A0A078A8L4_STYLE</name>
<reference evidence="2 3" key="1">
    <citation type="submission" date="2014-06" db="EMBL/GenBank/DDBJ databases">
        <authorList>
            <person name="Swart Estienne"/>
        </authorList>
    </citation>
    <scope>NUCLEOTIDE SEQUENCE [LARGE SCALE GENOMIC DNA]</scope>
    <source>
        <strain evidence="2 3">130c</strain>
    </source>
</reference>
<evidence type="ECO:0008006" key="4">
    <source>
        <dbReference type="Google" id="ProtNLM"/>
    </source>
</evidence>
<keyword evidence="1" id="KW-0812">Transmembrane</keyword>
<organism evidence="2 3">
    <name type="scientific">Stylonychia lemnae</name>
    <name type="common">Ciliate</name>
    <dbReference type="NCBI Taxonomy" id="5949"/>
    <lineage>
        <taxon>Eukaryota</taxon>
        <taxon>Sar</taxon>
        <taxon>Alveolata</taxon>
        <taxon>Ciliophora</taxon>
        <taxon>Intramacronucleata</taxon>
        <taxon>Spirotrichea</taxon>
        <taxon>Stichotrichia</taxon>
        <taxon>Sporadotrichida</taxon>
        <taxon>Oxytrichidae</taxon>
        <taxon>Stylonychinae</taxon>
        <taxon>Stylonychia</taxon>
    </lineage>
</organism>
<keyword evidence="3" id="KW-1185">Reference proteome</keyword>
<evidence type="ECO:0000256" key="1">
    <source>
        <dbReference type="SAM" id="Phobius"/>
    </source>
</evidence>
<keyword evidence="1" id="KW-1133">Transmembrane helix</keyword>
<dbReference type="EMBL" id="CCKQ01007252">
    <property type="protein sequence ID" value="CDW78615.1"/>
    <property type="molecule type" value="Genomic_DNA"/>
</dbReference>
<sequence length="1449" mass="169384">MFETYHGILSNDNSQFQREREKWAYYEIDTRQFSIQDNEVYCQTYCQFQIQAELSVEKYLQAGQTNKFSIKENQELILKVYIPEDNETHTIEFIGASSIDRTKLTMILTPGNKVPNSQNGIFFESGWEDKMVLKITYSDQNSVIMFSSKLMGSVVDLNKQGGMSLDYIEQGMTQVYSYNIINNQKDLRLKLEVFSGNPNMYISPKQLPENIFQSIYNSKDHFFDEELRLTPQKRAENNAQSGIFMIAVYGFTRATYKITIVNEDGDNYLKNGLSQKFNDTKEIIEQKCNFKTQELADAPELRRNAHHIRVYGVSQNPAHYSVVVKLHDRIYYQQIKEGKPYIGEKSSEKDQLPIKLYSGQKQQAVIDKQSESLLFYFEFSEQFEDIMEIILNSEFGHLQMLLGLDYIPSSITYSEKGDNMNPIKIKVNQTQMRKTQILYILRGYLKENQINHYQIQLDYPNNGYIIQCVSLSGNPNIVATLNNSILFPTIDQFDLKSDANTPFDTIIIPPIMIDQFEQRQNSILKYIVVGVYSDEKNSALYDIMAIKNNASDIINILLGKSYSFRQEMGQDQFFKLQMKKIDSFLINVEMPYGQLYLDIIIKNKEEKPEIDQYEYPDLQAHFTDHRNFKWIGAVDPILNYSCDQGCYIFIRARGVNTIVDNNQQNLSISYIIFITKDKQELRDDKEIRDAFLINNAVIAKQYTFQKIQDDSDLEIEFKCDIAYLQTNLQIQFKNMLELDYTSWNFSTKDQDTKILIPNPNENQLLQFTNFQNSSLSIRYDVLENNPTNFAYNYIEVNLTKLARDKKEHSKLIESNRLKSNYIYIPTNDSDFCMYCQYLISIKNLRKDIQQKIQFVASQDSDSYMGYIQNIVVGRPNQIRMKQNEKTTLQILNAKQNAEYQILVQYFYGQGNLKVLHRDQILIQHPNNLVNIKENNRIPFQKFESINSVEIKFNLDQIDSYQVLIESIEELYCYVLVTTEYHKIKPIIDGTNQMINLQPNSSQYFFYVPSSSKFQLSINGKITKKNSYMIFIGQASDDLINDQRKLKQFDLKGNFDYVIRNSRYRDIYNVYTAIQTEMKENNQVIVIKVISSEQNLNDLDLKLTLSGSEVQYLFIGQTTRGHVSNFERTFMIYEVFINQNINKDQDQDLYIQVTPCNGMIDLFVSESYLLLFDPEFGVENKMKINSTINDQDNNKFGLITKTIKNVNLLNSDYIYMGIQSSNEFYSEYQNLSESYFEIKVSLIPSSQQTLVEKYQFEKDQKEIEISTIPNDQDHLFIKWVNIYENKGDYVDKPMSKVQNVQFKLYGSRNKKLFNTFQSMCSIQHSKEQSIILMKYDASDKEKQGMKIKKSDIQYIKLVGLVAQFKDEQTGEMVSLAYDPYIVEEVQYGVQINPKHLIIMIVGGILILIFLVFISCMLRVRSKRLLEKLENQRTYNESSFDQTEADSQQTN</sequence>
<gene>
    <name evidence="2" type="primary">Contig9573.g10244</name>
    <name evidence="2" type="ORF">STYLEM_7595</name>
</gene>
<dbReference type="Proteomes" id="UP000039865">
    <property type="component" value="Unassembled WGS sequence"/>
</dbReference>
<accession>A0A078A8L4</accession>
<protein>
    <recommendedName>
        <fullName evidence="4">Transmembrane protein</fullName>
    </recommendedName>
</protein>